<accession>A0ABR9KI14</accession>
<gene>
    <name evidence="1" type="ORF">H4W81_004374</name>
</gene>
<protein>
    <submittedName>
        <fullName evidence="1">Uncharacterized protein</fullName>
    </submittedName>
</protein>
<sequence>MNDQLAHLHAQAVHRDRVAEAERLVAVAPTRAPFRQTLALRLHRLADSIDPAQRPRVRPSH</sequence>
<dbReference type="RefSeq" id="WP_192776480.1">
    <property type="nucleotide sequence ID" value="NZ_BAAASY010000012.1"/>
</dbReference>
<reference evidence="1 2" key="1">
    <citation type="submission" date="2020-10" db="EMBL/GenBank/DDBJ databases">
        <title>Sequencing the genomes of 1000 actinobacteria strains.</title>
        <authorList>
            <person name="Klenk H.-P."/>
        </authorList>
    </citation>
    <scope>NUCLEOTIDE SEQUENCE [LARGE SCALE GENOMIC DNA]</scope>
    <source>
        <strain evidence="1 2">DSM 43748</strain>
    </source>
</reference>
<keyword evidence="2" id="KW-1185">Reference proteome</keyword>
<comment type="caution">
    <text evidence="1">The sequence shown here is derived from an EMBL/GenBank/DDBJ whole genome shotgun (WGS) entry which is preliminary data.</text>
</comment>
<dbReference type="Proteomes" id="UP000661607">
    <property type="component" value="Unassembled WGS sequence"/>
</dbReference>
<name>A0ABR9KI14_9ACTN</name>
<evidence type="ECO:0000313" key="2">
    <source>
        <dbReference type="Proteomes" id="UP000661607"/>
    </source>
</evidence>
<proteinExistence type="predicted"/>
<evidence type="ECO:0000313" key="1">
    <source>
        <dbReference type="EMBL" id="MBE1561595.1"/>
    </source>
</evidence>
<organism evidence="1 2">
    <name type="scientific">Nonomuraea africana</name>
    <dbReference type="NCBI Taxonomy" id="46171"/>
    <lineage>
        <taxon>Bacteria</taxon>
        <taxon>Bacillati</taxon>
        <taxon>Actinomycetota</taxon>
        <taxon>Actinomycetes</taxon>
        <taxon>Streptosporangiales</taxon>
        <taxon>Streptosporangiaceae</taxon>
        <taxon>Nonomuraea</taxon>
    </lineage>
</organism>
<dbReference type="EMBL" id="JADBEF010000001">
    <property type="protein sequence ID" value="MBE1561595.1"/>
    <property type="molecule type" value="Genomic_DNA"/>
</dbReference>